<comment type="caution">
    <text evidence="3">The sequence shown here is derived from an EMBL/GenBank/DDBJ whole genome shotgun (WGS) entry which is preliminary data.</text>
</comment>
<evidence type="ECO:0000313" key="3">
    <source>
        <dbReference type="EMBL" id="CAH2405798.1"/>
    </source>
</evidence>
<name>A0ABM9E9D4_9HYPH</name>
<sequence length="401" mass="45829">MQLIVIDGQPLARMIAVQIKTTETGKYTGETETGFNYLLRSEDLAYWKPSNLPVIIVLHRTSDNTFFWKEVVDGVGEGERRLQFDKQLDVLDSGAVDRLAALTVPKAGFGYYVPPLGEGEEAIVNMLPITLPDEMFVATTAYTPKQAAAILLDSDEPARFDWAIKGETFWSFHDPRTSVCRDIVDPDQVEAIDTRHLAFHDDADERNNFAFLLRQMLSHQTRGDLAWSKDRKLYYFKAKAENETRTYYYDDSKKRTDADVVNVTRSKVDTSRVEFVRHHAFEARFECLHDQWFLVVNPSYFFTINGFIPHSYPAALLAGKKRLDKSASLRGQIIMWHRFLTEADRSAQDLFAEANSDPRVKFGEPPVVELSTRVPEDVWGTPKKSAEADEDDNLDLWKRSA</sequence>
<dbReference type="InterPro" id="IPR025375">
    <property type="entry name" value="DUF4365"/>
</dbReference>
<feature type="region of interest" description="Disordered" evidence="1">
    <location>
        <begin position="379"/>
        <end position="401"/>
    </location>
</feature>
<proteinExistence type="predicted"/>
<reference evidence="3 4" key="1">
    <citation type="submission" date="2022-03" db="EMBL/GenBank/DDBJ databases">
        <authorList>
            <person name="Brunel B."/>
        </authorList>
    </citation>
    <scope>NUCLEOTIDE SEQUENCE [LARGE SCALE GENOMIC DNA]</scope>
    <source>
        <strain evidence="3">STM5069sample</strain>
    </source>
</reference>
<accession>A0ABM9E9D4</accession>
<protein>
    <recommendedName>
        <fullName evidence="2">DUF4365 domain-containing protein</fullName>
    </recommendedName>
</protein>
<dbReference type="EMBL" id="CAKXZT010000145">
    <property type="protein sequence ID" value="CAH2405798.1"/>
    <property type="molecule type" value="Genomic_DNA"/>
</dbReference>
<dbReference type="Pfam" id="PF14280">
    <property type="entry name" value="DUF4365"/>
    <property type="match status" value="1"/>
</dbReference>
<keyword evidence="4" id="KW-1185">Reference proteome</keyword>
<evidence type="ECO:0000313" key="4">
    <source>
        <dbReference type="Proteomes" id="UP001153050"/>
    </source>
</evidence>
<evidence type="ECO:0000259" key="2">
    <source>
        <dbReference type="Pfam" id="PF14280"/>
    </source>
</evidence>
<gene>
    <name evidence="3" type="ORF">MES5069_490101</name>
</gene>
<feature type="domain" description="DUF4365" evidence="2">
    <location>
        <begin position="6"/>
        <end position="101"/>
    </location>
</feature>
<evidence type="ECO:0000256" key="1">
    <source>
        <dbReference type="SAM" id="MobiDB-lite"/>
    </source>
</evidence>
<organism evidence="3 4">
    <name type="scientific">Mesorhizobium escarrei</name>
    <dbReference type="NCBI Taxonomy" id="666018"/>
    <lineage>
        <taxon>Bacteria</taxon>
        <taxon>Pseudomonadati</taxon>
        <taxon>Pseudomonadota</taxon>
        <taxon>Alphaproteobacteria</taxon>
        <taxon>Hyphomicrobiales</taxon>
        <taxon>Phyllobacteriaceae</taxon>
        <taxon>Mesorhizobium</taxon>
    </lineage>
</organism>
<dbReference type="Proteomes" id="UP001153050">
    <property type="component" value="Unassembled WGS sequence"/>
</dbReference>